<feature type="transmembrane region" description="Helical" evidence="1">
    <location>
        <begin position="38"/>
        <end position="56"/>
    </location>
</feature>
<accession>A0ABU9XJD6</accession>
<sequence>MVPKNPYISYGYHFINEAIILFLLLIPVFHFYYNWVPYWSYLLLISMITIGFSVIAKKTTSYYPYFISSPFLVLLFLLCGYPFYVSILISIVLIWRYVRIRSELIMRQEIRNMVMTGLLTLIMTLLIREVEVIIYLFFQCMVIVIGSFVSHISVTSIRTQHRSNRMLSVTFAMFLCIGGMLSYYIAKQDMLTRLWDTISYAIFLVIGRIVNLFQFVEDIEFANWLQSRRMGSREESLENGTAFLDFLLPGYTLFMISGFVLSVIGLIYIIQIYSNDYSPLGESVSKRVANIITNNRKEKHRLLKKIIQNFSFKRANPVRQMVYKFERRATKYQKGREKSETVEDWLRRIGFQTNLEVYQRVRYGEKNVKEQEIFTLRKELQKIEEDFKS</sequence>
<evidence type="ECO:0000313" key="2">
    <source>
        <dbReference type="EMBL" id="MEN2768399.1"/>
    </source>
</evidence>
<feature type="transmembrane region" description="Helical" evidence="1">
    <location>
        <begin position="166"/>
        <end position="186"/>
    </location>
</feature>
<organism evidence="2 3">
    <name type="scientific">Ornithinibacillus xuwenensis</name>
    <dbReference type="NCBI Taxonomy" id="3144668"/>
    <lineage>
        <taxon>Bacteria</taxon>
        <taxon>Bacillati</taxon>
        <taxon>Bacillota</taxon>
        <taxon>Bacilli</taxon>
        <taxon>Bacillales</taxon>
        <taxon>Bacillaceae</taxon>
        <taxon>Ornithinibacillus</taxon>
    </lineage>
</organism>
<name>A0ABU9XJD6_9BACI</name>
<dbReference type="Proteomes" id="UP001444625">
    <property type="component" value="Unassembled WGS sequence"/>
</dbReference>
<keyword evidence="1" id="KW-0472">Membrane</keyword>
<feature type="transmembrane region" description="Helical" evidence="1">
    <location>
        <begin position="133"/>
        <end position="154"/>
    </location>
</feature>
<feature type="transmembrane region" description="Helical" evidence="1">
    <location>
        <begin position="71"/>
        <end position="98"/>
    </location>
</feature>
<gene>
    <name evidence="2" type="ORF">ABC228_14545</name>
</gene>
<evidence type="ECO:0000313" key="3">
    <source>
        <dbReference type="Proteomes" id="UP001444625"/>
    </source>
</evidence>
<feature type="transmembrane region" description="Helical" evidence="1">
    <location>
        <begin position="110"/>
        <end position="127"/>
    </location>
</feature>
<proteinExistence type="predicted"/>
<keyword evidence="3" id="KW-1185">Reference proteome</keyword>
<evidence type="ECO:0008006" key="4">
    <source>
        <dbReference type="Google" id="ProtNLM"/>
    </source>
</evidence>
<reference evidence="2 3" key="1">
    <citation type="submission" date="2024-05" db="EMBL/GenBank/DDBJ databases">
        <authorList>
            <person name="Haq I."/>
            <person name="Ullah Z."/>
            <person name="Ahmad R."/>
            <person name="Li M."/>
            <person name="Tong Y."/>
        </authorList>
    </citation>
    <scope>NUCLEOTIDE SEQUENCE [LARGE SCALE GENOMIC DNA]</scope>
    <source>
        <strain evidence="2 3">16A2E</strain>
    </source>
</reference>
<feature type="transmembrane region" description="Helical" evidence="1">
    <location>
        <begin position="246"/>
        <end position="270"/>
    </location>
</feature>
<comment type="caution">
    <text evidence="2">The sequence shown here is derived from an EMBL/GenBank/DDBJ whole genome shotgun (WGS) entry which is preliminary data.</text>
</comment>
<protein>
    <recommendedName>
        <fullName evidence="4">DUF4129 domain-containing protein</fullName>
    </recommendedName>
</protein>
<keyword evidence="1" id="KW-1133">Transmembrane helix</keyword>
<evidence type="ECO:0000256" key="1">
    <source>
        <dbReference type="SAM" id="Phobius"/>
    </source>
</evidence>
<dbReference type="EMBL" id="JBDIML010000005">
    <property type="protein sequence ID" value="MEN2768399.1"/>
    <property type="molecule type" value="Genomic_DNA"/>
</dbReference>
<keyword evidence="1" id="KW-0812">Transmembrane</keyword>
<feature type="transmembrane region" description="Helical" evidence="1">
    <location>
        <begin position="12"/>
        <end position="33"/>
    </location>
</feature>
<dbReference type="RefSeq" id="WP_345825886.1">
    <property type="nucleotide sequence ID" value="NZ_JBDIML010000005.1"/>
</dbReference>